<dbReference type="PROSITE" id="PS50263">
    <property type="entry name" value="CN_HYDROLASE"/>
    <property type="match status" value="1"/>
</dbReference>
<dbReference type="GO" id="GO:0009435">
    <property type="term" value="P:NAD+ biosynthetic process"/>
    <property type="evidence" value="ECO:0007669"/>
    <property type="project" value="UniProtKB-UniRule"/>
</dbReference>
<dbReference type="GO" id="GO:0005524">
    <property type="term" value="F:ATP binding"/>
    <property type="evidence" value="ECO:0007669"/>
    <property type="project" value="UniProtKB-UniRule"/>
</dbReference>
<dbReference type="InterPro" id="IPR036526">
    <property type="entry name" value="C-N_Hydrolase_sf"/>
</dbReference>
<dbReference type="InterPro" id="IPR003010">
    <property type="entry name" value="C-N_Hydrolase"/>
</dbReference>
<dbReference type="EMBL" id="JAMTCS010000002">
    <property type="protein sequence ID" value="MCP2263338.1"/>
    <property type="molecule type" value="Genomic_DNA"/>
</dbReference>
<evidence type="ECO:0000256" key="4">
    <source>
        <dbReference type="ARBA" id="ARBA00022741"/>
    </source>
</evidence>
<name>A0A9X2G0X0_9MICO</name>
<evidence type="ECO:0000256" key="2">
    <source>
        <dbReference type="ARBA" id="ARBA00007145"/>
    </source>
</evidence>
<dbReference type="InterPro" id="IPR014729">
    <property type="entry name" value="Rossmann-like_a/b/a_fold"/>
</dbReference>
<dbReference type="AlphaFoldDB" id="A0A9X2G0X0"/>
<organism evidence="11 12">
    <name type="scientific">Promicromonospora thailandica</name>
    <dbReference type="NCBI Taxonomy" id="765201"/>
    <lineage>
        <taxon>Bacteria</taxon>
        <taxon>Bacillati</taxon>
        <taxon>Actinomycetota</taxon>
        <taxon>Actinomycetes</taxon>
        <taxon>Micrococcales</taxon>
        <taxon>Promicromonosporaceae</taxon>
        <taxon>Promicromonospora</taxon>
    </lineage>
</organism>
<dbReference type="PANTHER" id="PTHR23090:SF9">
    <property type="entry name" value="GLUTAMINE-DEPENDENT NAD(+) SYNTHETASE"/>
    <property type="match status" value="1"/>
</dbReference>
<dbReference type="Proteomes" id="UP001139493">
    <property type="component" value="Unassembled WGS sequence"/>
</dbReference>
<dbReference type="CDD" id="cd07570">
    <property type="entry name" value="GAT_Gln-NAD-synth"/>
    <property type="match status" value="1"/>
</dbReference>
<comment type="pathway">
    <text evidence="1 7 8">Cofactor biosynthesis; NAD(+) biosynthesis; NAD(+) from deamido-NAD(+) (L-Gln route): step 1/1.</text>
</comment>
<dbReference type="HAMAP" id="MF_02090">
    <property type="entry name" value="NadE_glutamine_dep"/>
    <property type="match status" value="1"/>
</dbReference>
<proteinExistence type="inferred from homology"/>
<dbReference type="EC" id="6.3.5.1" evidence="7 8"/>
<evidence type="ECO:0000256" key="9">
    <source>
        <dbReference type="SAM" id="MobiDB-lite"/>
    </source>
</evidence>
<dbReference type="FunFam" id="3.40.50.620:FF:000155">
    <property type="entry name" value="Glutamine-dependent NAD(+) synthetase"/>
    <property type="match status" value="1"/>
</dbReference>
<keyword evidence="12" id="KW-1185">Reference proteome</keyword>
<feature type="active site" description="Nucleophile; for glutaminase activity" evidence="7">
    <location>
        <position position="176"/>
    </location>
</feature>
<evidence type="ECO:0000256" key="7">
    <source>
        <dbReference type="HAMAP-Rule" id="MF_02090"/>
    </source>
</evidence>
<feature type="domain" description="CN hydrolase" evidence="10">
    <location>
        <begin position="12"/>
        <end position="278"/>
    </location>
</feature>
<dbReference type="Gene3D" id="3.60.110.10">
    <property type="entry name" value="Carbon-nitrogen hydrolase"/>
    <property type="match status" value="1"/>
</dbReference>
<evidence type="ECO:0000256" key="3">
    <source>
        <dbReference type="ARBA" id="ARBA00022598"/>
    </source>
</evidence>
<dbReference type="Pfam" id="PF00795">
    <property type="entry name" value="CN_hydrolase"/>
    <property type="match status" value="1"/>
</dbReference>
<feature type="binding site" evidence="7">
    <location>
        <position position="481"/>
    </location>
    <ligand>
        <name>ATP</name>
        <dbReference type="ChEBI" id="CHEBI:30616"/>
    </ligand>
</feature>
<feature type="region of interest" description="Disordered" evidence="9">
    <location>
        <begin position="646"/>
        <end position="665"/>
    </location>
</feature>
<dbReference type="RefSeq" id="WP_253832811.1">
    <property type="nucleotide sequence ID" value="NZ_JAMTCS010000002.1"/>
</dbReference>
<reference evidence="11" key="1">
    <citation type="submission" date="2022-06" db="EMBL/GenBank/DDBJ databases">
        <title>Genomic Encyclopedia of Archaeal and Bacterial Type Strains, Phase II (KMG-II): from individual species to whole genera.</title>
        <authorList>
            <person name="Goeker M."/>
        </authorList>
    </citation>
    <scope>NUCLEOTIDE SEQUENCE</scope>
    <source>
        <strain evidence="11">DSM 26652</strain>
    </source>
</reference>
<keyword evidence="4 7" id="KW-0547">Nucleotide-binding</keyword>
<evidence type="ECO:0000256" key="1">
    <source>
        <dbReference type="ARBA" id="ARBA00005188"/>
    </source>
</evidence>
<dbReference type="Gene3D" id="1.10.10.1140">
    <property type="entry name" value="Glutamine-dependent NAD+ synthetase, C-terminal domain"/>
    <property type="match status" value="1"/>
</dbReference>
<feature type="binding site" evidence="7">
    <location>
        <position position="457"/>
    </location>
    <ligand>
        <name>deamido-NAD(+)</name>
        <dbReference type="ChEBI" id="CHEBI:58437"/>
        <note>ligand shared between two neighboring subunits</note>
    </ligand>
</feature>
<sequence>MDFYNAYAHGFARVAACTIPVTVADPAANAAVVLEQARRLHDDGVAVAVFPELSLSGYAIDDLFLQDTLLEGVLDALAEIKAASVELMPMLVVGAPLLVGSRLLNTAVVVHRGRILGVAPKSYLPNYREFYEKRYFASGDEHRGTLTLLGEEVPIGPDLVFRADDVRGLAVHVEVCEDIWVPVPPSSLAALAGATVLLNLSASPITVGRAEDRRLVVRDQSYRCSAAYVYTAAGQGESSTDLSWDGQTLVYEAGDLLGETERFPDGPRATVVDVDLDRLRQERLRQGTFDDNRRGLGLEPGEGFRDVAFSVHPPQGDLGLRRKVDRFPFVPDDPARLAQDCYEAYNIQVTALEQRLRAIGQPKVVIGVSGGLDSTHALIVAAKAMDRLGRPRTDIHAFTMPGFATGSETKGRAYRLAEALGVTFEEIDIRPAAEQMLRDLGHPYAEGAKQYDVTFENVQAGLRYDYLFRLANHRGGIVLGTGDLSELALGWCTYGVGDQMSHYGINAGVPKTLIQHLIRWTVDSRQFAAEPDSPVNAVLTEIVEQEITPELIPTEEGETPQSTEATVGPYALQDFTLFHVLRYGFRPSRIAFLAWHAWHAADDGEWPPGFPHARRTAYDLATIRHWLDVFLRRFFASQFKRSALPNGPKVSAGGTMSPRGDWRMPSDAAPTAWLAELERDVPES</sequence>
<keyword evidence="5 7" id="KW-0067">ATP-binding</keyword>
<dbReference type="Pfam" id="PF02540">
    <property type="entry name" value="NAD_synthase"/>
    <property type="match status" value="1"/>
</dbReference>
<dbReference type="SUPFAM" id="SSF56317">
    <property type="entry name" value="Carbon-nitrogen hydrolase"/>
    <property type="match status" value="1"/>
</dbReference>
<dbReference type="InterPro" id="IPR022310">
    <property type="entry name" value="NAD/GMP_synthase"/>
</dbReference>
<dbReference type="GO" id="GO:0003952">
    <property type="term" value="F:NAD+ synthase (glutamine-hydrolyzing) activity"/>
    <property type="evidence" value="ECO:0007669"/>
    <property type="project" value="UniProtKB-UniRule"/>
</dbReference>
<evidence type="ECO:0000256" key="8">
    <source>
        <dbReference type="PIRNR" id="PIRNR006630"/>
    </source>
</evidence>
<dbReference type="InterPro" id="IPR014445">
    <property type="entry name" value="Gln-dep_NAD_synthase"/>
</dbReference>
<keyword evidence="6 7" id="KW-0520">NAD</keyword>
<dbReference type="NCBIfam" id="NF002730">
    <property type="entry name" value="PRK02628.1"/>
    <property type="match status" value="1"/>
</dbReference>
<feature type="binding site" evidence="7">
    <location>
        <position position="486"/>
    </location>
    <ligand>
        <name>deamido-NAD(+)</name>
        <dbReference type="ChEBI" id="CHEBI:58437"/>
        <note>ligand shared between two neighboring subunits</note>
    </ligand>
</feature>
<feature type="binding site" evidence="7">
    <location>
        <begin position="367"/>
        <end position="374"/>
    </location>
    <ligand>
        <name>ATP</name>
        <dbReference type="ChEBI" id="CHEBI:30616"/>
    </ligand>
</feature>
<feature type="active site" description="For glutaminase activity" evidence="7">
    <location>
        <position position="121"/>
    </location>
</feature>
<evidence type="ECO:0000256" key="6">
    <source>
        <dbReference type="ARBA" id="ARBA00023027"/>
    </source>
</evidence>
<feature type="binding site" evidence="7">
    <location>
        <position position="203"/>
    </location>
    <ligand>
        <name>L-glutamine</name>
        <dbReference type="ChEBI" id="CHEBI:58359"/>
    </ligand>
</feature>
<evidence type="ECO:0000256" key="5">
    <source>
        <dbReference type="ARBA" id="ARBA00022840"/>
    </source>
</evidence>
<evidence type="ECO:0000259" key="10">
    <source>
        <dbReference type="PROSITE" id="PS50263"/>
    </source>
</evidence>
<accession>A0A9X2G0X0</accession>
<dbReference type="PANTHER" id="PTHR23090">
    <property type="entry name" value="NH 3 /GLUTAMINE-DEPENDENT NAD + SYNTHETASE"/>
    <property type="match status" value="1"/>
</dbReference>
<evidence type="ECO:0000313" key="12">
    <source>
        <dbReference type="Proteomes" id="UP001139493"/>
    </source>
</evidence>
<keyword evidence="3 7" id="KW-0436">Ligase</keyword>
<dbReference type="FunFam" id="1.10.10.1140:FF:000001">
    <property type="entry name" value="Glutamine-dependent NAD(+) synthetase"/>
    <property type="match status" value="1"/>
</dbReference>
<comment type="similarity">
    <text evidence="2 7 8">In the C-terminal section; belongs to the NAD synthetase family.</text>
</comment>
<dbReference type="CDD" id="cd00553">
    <property type="entry name" value="NAD_synthase"/>
    <property type="match status" value="1"/>
</dbReference>
<feature type="binding site" evidence="7">
    <location>
        <position position="127"/>
    </location>
    <ligand>
        <name>L-glutamine</name>
        <dbReference type="ChEBI" id="CHEBI:58359"/>
    </ligand>
</feature>
<dbReference type="PIRSF" id="PIRSF006630">
    <property type="entry name" value="NADS_GAT"/>
    <property type="match status" value="1"/>
</dbReference>
<dbReference type="SUPFAM" id="SSF52402">
    <property type="entry name" value="Adenine nucleotide alpha hydrolases-like"/>
    <property type="match status" value="1"/>
</dbReference>
<dbReference type="GO" id="GO:0004359">
    <property type="term" value="F:glutaminase activity"/>
    <property type="evidence" value="ECO:0007669"/>
    <property type="project" value="InterPro"/>
</dbReference>
<comment type="function">
    <text evidence="7">Catalyzes the ATP-dependent amidation of deamido-NAD to form NAD. Uses L-glutamine as a nitrogen source.</text>
</comment>
<feature type="binding site" evidence="7">
    <location>
        <begin position="491"/>
        <end position="494"/>
    </location>
    <ligand>
        <name>deamido-NAD(+)</name>
        <dbReference type="ChEBI" id="CHEBI:58437"/>
        <note>ligand shared between two neighboring subunits</note>
    </ligand>
</feature>
<gene>
    <name evidence="7" type="primary">nadE</name>
    <name evidence="11" type="ORF">APR03_000669</name>
</gene>
<evidence type="ECO:0000313" key="11">
    <source>
        <dbReference type="EMBL" id="MCP2263338.1"/>
    </source>
</evidence>
<feature type="binding site" evidence="7">
    <location>
        <position position="640"/>
    </location>
    <ligand>
        <name>deamido-NAD(+)</name>
        <dbReference type="ChEBI" id="CHEBI:58437"/>
        <note>ligand shared between two neighboring subunits</note>
    </ligand>
</feature>
<dbReference type="InterPro" id="IPR041856">
    <property type="entry name" value="NAD+_synth_C"/>
</dbReference>
<protein>
    <recommendedName>
        <fullName evidence="7 8">Glutamine-dependent NAD(+) synthetase</fullName>
        <ecNumber evidence="7 8">6.3.5.1</ecNumber>
    </recommendedName>
    <alternativeName>
        <fullName evidence="7 8">NAD(+) synthase [glutamine-hydrolyzing]</fullName>
    </alternativeName>
</protein>
<feature type="active site" description="Proton acceptor; for glutaminase activity" evidence="7">
    <location>
        <position position="52"/>
    </location>
</feature>
<feature type="binding site" evidence="7">
    <location>
        <position position="209"/>
    </location>
    <ligand>
        <name>L-glutamine</name>
        <dbReference type="ChEBI" id="CHEBI:58359"/>
    </ligand>
</feature>
<comment type="catalytic activity">
    <reaction evidence="7 8">
        <text>deamido-NAD(+) + L-glutamine + ATP + H2O = L-glutamate + AMP + diphosphate + NAD(+) + H(+)</text>
        <dbReference type="Rhea" id="RHEA:24384"/>
        <dbReference type="ChEBI" id="CHEBI:15377"/>
        <dbReference type="ChEBI" id="CHEBI:15378"/>
        <dbReference type="ChEBI" id="CHEBI:29985"/>
        <dbReference type="ChEBI" id="CHEBI:30616"/>
        <dbReference type="ChEBI" id="CHEBI:33019"/>
        <dbReference type="ChEBI" id="CHEBI:57540"/>
        <dbReference type="ChEBI" id="CHEBI:58359"/>
        <dbReference type="ChEBI" id="CHEBI:58437"/>
        <dbReference type="ChEBI" id="CHEBI:456215"/>
        <dbReference type="EC" id="6.3.5.1"/>
    </reaction>
</comment>
<comment type="caution">
    <text evidence="11">The sequence shown here is derived from an EMBL/GenBank/DDBJ whole genome shotgun (WGS) entry which is preliminary data.</text>
</comment>
<dbReference type="InterPro" id="IPR003694">
    <property type="entry name" value="NAD_synthase"/>
</dbReference>
<dbReference type="Gene3D" id="3.40.50.620">
    <property type="entry name" value="HUPs"/>
    <property type="match status" value="1"/>
</dbReference>
<dbReference type="GO" id="GO:0008795">
    <property type="term" value="F:NAD+ synthase activity"/>
    <property type="evidence" value="ECO:0007669"/>
    <property type="project" value="UniProtKB-UniRule"/>
</dbReference>
<dbReference type="GO" id="GO:0005737">
    <property type="term" value="C:cytoplasm"/>
    <property type="evidence" value="ECO:0007669"/>
    <property type="project" value="InterPro"/>
</dbReference>